<dbReference type="Pfam" id="PF00005">
    <property type="entry name" value="ABC_tran"/>
    <property type="match status" value="2"/>
</dbReference>
<dbReference type="Proteomes" id="UP000001024">
    <property type="component" value="Chromosome"/>
</dbReference>
<dbReference type="InParanoid" id="Q9HIQ1"/>
<organism evidence="6 7">
    <name type="scientific">Thermoplasma acidophilum (strain ATCC 25905 / DSM 1728 / JCM 9062 / NBRC 15155 / AMRC-C165)</name>
    <dbReference type="NCBI Taxonomy" id="273075"/>
    <lineage>
        <taxon>Archaea</taxon>
        <taxon>Methanobacteriati</taxon>
        <taxon>Thermoplasmatota</taxon>
        <taxon>Thermoplasmata</taxon>
        <taxon>Thermoplasmatales</taxon>
        <taxon>Thermoplasmataceae</taxon>
        <taxon>Thermoplasma</taxon>
    </lineage>
</organism>
<dbReference type="eggNOG" id="arCOG00185">
    <property type="taxonomic scope" value="Archaea"/>
</dbReference>
<dbReference type="InterPro" id="IPR013563">
    <property type="entry name" value="Oligopep_ABC_C"/>
</dbReference>
<dbReference type="GO" id="GO:0016887">
    <property type="term" value="F:ATP hydrolysis activity"/>
    <property type="evidence" value="ECO:0007669"/>
    <property type="project" value="InterPro"/>
</dbReference>
<dbReference type="EMBL" id="AL445067">
    <property type="protein sequence ID" value="CAC12404.1"/>
    <property type="molecule type" value="Genomic_DNA"/>
</dbReference>
<keyword evidence="7" id="KW-1185">Reference proteome</keyword>
<accession>Q9HIQ1</accession>
<reference evidence="6 7" key="1">
    <citation type="journal article" date="2000" name="Nature">
        <title>The genome sequence of the thermoacidophilic scavenger Thermoplasma acidophilum.</title>
        <authorList>
            <person name="Ruepp A."/>
            <person name="Graml W."/>
            <person name="Santos-Martinez M.L."/>
            <person name="Koretke K.K."/>
            <person name="Volker C."/>
            <person name="Mewes H.W."/>
            <person name="Frishman D."/>
            <person name="Stocker S."/>
            <person name="Lupas A.N."/>
            <person name="Baumeister W."/>
        </authorList>
    </citation>
    <scope>NUCLEOTIDE SEQUENCE [LARGE SCALE GENOMIC DNA]</scope>
    <source>
        <strain evidence="7">ATCC 25905 / DSM 1728 / JCM 9062 / NBRC 15155 / AMRC-C165</strain>
    </source>
</reference>
<dbReference type="SUPFAM" id="SSF52540">
    <property type="entry name" value="P-loop containing nucleoside triphosphate hydrolases"/>
    <property type="match status" value="2"/>
</dbReference>
<dbReference type="InterPro" id="IPR017871">
    <property type="entry name" value="ABC_transporter-like_CS"/>
</dbReference>
<comment type="similarity">
    <text evidence="1">Belongs to the ABC transporter superfamily.</text>
</comment>
<evidence type="ECO:0000313" key="7">
    <source>
        <dbReference type="Proteomes" id="UP000001024"/>
    </source>
</evidence>
<dbReference type="InterPro" id="IPR003439">
    <property type="entry name" value="ABC_transporter-like_ATP-bd"/>
</dbReference>
<dbReference type="PaxDb" id="273075-Ta1280"/>
<dbReference type="AlphaFoldDB" id="Q9HIQ1"/>
<evidence type="ECO:0000256" key="1">
    <source>
        <dbReference type="ARBA" id="ARBA00005417"/>
    </source>
</evidence>
<feature type="domain" description="ABC transporter" evidence="5">
    <location>
        <begin position="280"/>
        <end position="513"/>
    </location>
</feature>
<dbReference type="HOGENOM" id="CLU_000604_86_2_2"/>
<dbReference type="KEGG" id="tac:Ta1280"/>
<name>Q9HIQ1_THEAC</name>
<dbReference type="STRING" id="273075.gene:9572504"/>
<proteinExistence type="inferred from homology"/>
<dbReference type="PANTHER" id="PTHR43776">
    <property type="entry name" value="TRANSPORT ATP-BINDING PROTEIN"/>
    <property type="match status" value="1"/>
</dbReference>
<protein>
    <submittedName>
        <fullName evidence="6">Oligopeptide ABC transporter, ABC-binding protein related protein</fullName>
    </submittedName>
</protein>
<evidence type="ECO:0000313" key="6">
    <source>
        <dbReference type="EMBL" id="CAC12404.1"/>
    </source>
</evidence>
<dbReference type="PROSITE" id="PS00211">
    <property type="entry name" value="ABC_TRANSPORTER_1"/>
    <property type="match status" value="1"/>
</dbReference>
<dbReference type="Gene3D" id="3.40.50.300">
    <property type="entry name" value="P-loop containing nucleotide triphosphate hydrolases"/>
    <property type="match status" value="2"/>
</dbReference>
<dbReference type="Pfam" id="PF08352">
    <property type="entry name" value="oligo_HPY"/>
    <property type="match status" value="1"/>
</dbReference>
<evidence type="ECO:0000256" key="3">
    <source>
        <dbReference type="ARBA" id="ARBA00022741"/>
    </source>
</evidence>
<dbReference type="PROSITE" id="PS50893">
    <property type="entry name" value="ABC_TRANSPORTER_2"/>
    <property type="match status" value="2"/>
</dbReference>
<dbReference type="GO" id="GO:0015833">
    <property type="term" value="P:peptide transport"/>
    <property type="evidence" value="ECO:0007669"/>
    <property type="project" value="InterPro"/>
</dbReference>
<dbReference type="EnsemblBacteria" id="CAC12404">
    <property type="protein sequence ID" value="CAC12404"/>
    <property type="gene ID" value="CAC12404"/>
</dbReference>
<sequence>MKDINMTVEKGQVAGILGITGCGKTTLLKLLYNGLKNGDRRLIWKGGNYVDAIGRARPNAVYVPQSAPDSLDPVYSVIDQIRKVMQARSVDFDQDLLEKIMSEIGRSPDMLKKKPQALSQGERHIAVVIMALMIRPSLIMMDEPTTSLDAIETLDLLGIIRRFSVQYGISFIISGTSPEVITYASDFVHVMYCGTFVESSQTEDLISNPLHPYTRMIMKMRPSIRTKDLVLDRFIYDCNDYGCPFLNYCEYARDECRSQVSIRRYNDRAGQVRSLAEIMLSAKHVYKTYLEKVSIFKWHENKVIEDFSYDFLSGTRYGIIGVSGSGKTTLASILAGYDRPDSGSIIYSKHPSDGSSIRVRNVFQDTYRFLNPVNTLEWYEKNISAISPDPKLIDKILDAVGLPLERFGSLYIDQLSGGQRQRLAFAMVLSQLPDVLILDEPFSMIDPPNAMVLFSLIRKYLDKSTVIYIDHNIDRVAYLCDHIIAFDKGRIVEEDDVKKIFETQKTEYVEKLIWASEKISSRMKRQP</sequence>
<gene>
    <name evidence="6" type="ordered locus">Ta1280</name>
</gene>
<keyword evidence="3" id="KW-0547">Nucleotide-binding</keyword>
<dbReference type="PANTHER" id="PTHR43776:SF7">
    <property type="entry name" value="D,D-DIPEPTIDE TRANSPORT ATP-BINDING PROTEIN DDPF-RELATED"/>
    <property type="match status" value="1"/>
</dbReference>
<dbReference type="PROSITE" id="PS51257">
    <property type="entry name" value="PROKAR_LIPOPROTEIN"/>
    <property type="match status" value="1"/>
</dbReference>
<dbReference type="GO" id="GO:0005524">
    <property type="term" value="F:ATP binding"/>
    <property type="evidence" value="ECO:0007669"/>
    <property type="project" value="UniProtKB-KW"/>
</dbReference>
<keyword evidence="4" id="KW-0067">ATP-binding</keyword>
<evidence type="ECO:0000256" key="2">
    <source>
        <dbReference type="ARBA" id="ARBA00022448"/>
    </source>
</evidence>
<evidence type="ECO:0000256" key="4">
    <source>
        <dbReference type="ARBA" id="ARBA00022840"/>
    </source>
</evidence>
<keyword evidence="2" id="KW-0813">Transport</keyword>
<dbReference type="InterPro" id="IPR003593">
    <property type="entry name" value="AAA+_ATPase"/>
</dbReference>
<dbReference type="InterPro" id="IPR027417">
    <property type="entry name" value="P-loop_NTPase"/>
</dbReference>
<dbReference type="InterPro" id="IPR050319">
    <property type="entry name" value="ABC_transp_ATP-bind"/>
</dbReference>
<dbReference type="SMART" id="SM00382">
    <property type="entry name" value="AAA"/>
    <property type="match status" value="2"/>
</dbReference>
<dbReference type="GO" id="GO:0055085">
    <property type="term" value="P:transmembrane transport"/>
    <property type="evidence" value="ECO:0007669"/>
    <property type="project" value="UniProtKB-ARBA"/>
</dbReference>
<evidence type="ECO:0000259" key="5">
    <source>
        <dbReference type="PROSITE" id="PS50893"/>
    </source>
</evidence>
<feature type="domain" description="ABC transporter" evidence="5">
    <location>
        <begin position="1"/>
        <end position="218"/>
    </location>
</feature>